<sequence>MKPCAPFRKNSCAYHKKTVNIETCRRTLQNRLRKQLEQREQLRQQVLETVLNAAPAIIAHFPSIQRAYLFGSITRTGAFHADSDVDIGVEGASAAEYFAVWRALDEAFPEIFIDVRDVIPDTYFGQQVQTRGILLYERRHPHSTSRNSG</sequence>
<evidence type="ECO:0000313" key="3">
    <source>
        <dbReference type="Proteomes" id="UP000030661"/>
    </source>
</evidence>
<organism evidence="2">
    <name type="scientific">Vecturithrix granuli</name>
    <dbReference type="NCBI Taxonomy" id="1499967"/>
    <lineage>
        <taxon>Bacteria</taxon>
        <taxon>Candidatus Moduliflexota</taxon>
        <taxon>Candidatus Vecturitrichia</taxon>
        <taxon>Candidatus Vecturitrichales</taxon>
        <taxon>Candidatus Vecturitrichaceae</taxon>
        <taxon>Candidatus Vecturithrix</taxon>
    </lineage>
</organism>
<gene>
    <name evidence="2" type="ORF">U27_00918</name>
</gene>
<reference evidence="2" key="1">
    <citation type="journal article" date="2015" name="PeerJ">
        <title>First genomic representation of candidate bacterial phylum KSB3 points to enhanced environmental sensing as a trigger of wastewater bulking.</title>
        <authorList>
            <person name="Sekiguchi Y."/>
            <person name="Ohashi A."/>
            <person name="Parks D.H."/>
            <person name="Yamauchi T."/>
            <person name="Tyson G.W."/>
            <person name="Hugenholtz P."/>
        </authorList>
    </citation>
    <scope>NUCLEOTIDE SEQUENCE [LARGE SCALE GENOMIC DNA]</scope>
</reference>
<feature type="domain" description="Polymerase beta nucleotidyltransferase" evidence="1">
    <location>
        <begin position="57"/>
        <end position="139"/>
    </location>
</feature>
<dbReference type="eggNOG" id="COG1669">
    <property type="taxonomic scope" value="Bacteria"/>
</dbReference>
<dbReference type="HOGENOM" id="CLU_127610_2_1_0"/>
<protein>
    <submittedName>
        <fullName evidence="2">DNA polymerase, beta domain protein region</fullName>
    </submittedName>
</protein>
<keyword evidence="3" id="KW-1185">Reference proteome</keyword>
<dbReference type="AlphaFoldDB" id="A0A081C8W5"/>
<dbReference type="InterPro" id="IPR043519">
    <property type="entry name" value="NT_sf"/>
</dbReference>
<proteinExistence type="predicted"/>
<dbReference type="SUPFAM" id="SSF81301">
    <property type="entry name" value="Nucleotidyltransferase"/>
    <property type="match status" value="1"/>
</dbReference>
<dbReference type="InterPro" id="IPR041633">
    <property type="entry name" value="Polbeta"/>
</dbReference>
<dbReference type="STRING" id="1499967.U27_00918"/>
<evidence type="ECO:0000313" key="2">
    <source>
        <dbReference type="EMBL" id="GAK61020.1"/>
    </source>
</evidence>
<name>A0A081C8W5_VECG1</name>
<accession>A0A081C8W5</accession>
<dbReference type="Pfam" id="PF18765">
    <property type="entry name" value="Polbeta"/>
    <property type="match status" value="1"/>
</dbReference>
<dbReference type="Gene3D" id="3.30.460.10">
    <property type="entry name" value="Beta Polymerase, domain 2"/>
    <property type="match status" value="1"/>
</dbReference>
<dbReference type="Proteomes" id="UP000030661">
    <property type="component" value="Unassembled WGS sequence"/>
</dbReference>
<dbReference type="CDD" id="cd05403">
    <property type="entry name" value="NT_KNTase_like"/>
    <property type="match status" value="1"/>
</dbReference>
<evidence type="ECO:0000259" key="1">
    <source>
        <dbReference type="Pfam" id="PF18765"/>
    </source>
</evidence>
<dbReference type="EMBL" id="DF820476">
    <property type="protein sequence ID" value="GAK61020.1"/>
    <property type="molecule type" value="Genomic_DNA"/>
</dbReference>